<dbReference type="GO" id="GO:0019674">
    <property type="term" value="P:NAD+ metabolic process"/>
    <property type="evidence" value="ECO:0007669"/>
    <property type="project" value="InterPro"/>
</dbReference>
<name>A0A6A6UHG9_9PEZI</name>
<dbReference type="InterPro" id="IPR016064">
    <property type="entry name" value="NAD/diacylglycerol_kinase_sf"/>
</dbReference>
<dbReference type="PANTHER" id="PTHR20275">
    <property type="entry name" value="NAD KINASE"/>
    <property type="match status" value="1"/>
</dbReference>
<evidence type="ECO:0000256" key="3">
    <source>
        <dbReference type="ARBA" id="ARBA00022777"/>
    </source>
</evidence>
<feature type="compositionally biased region" description="Basic and acidic residues" evidence="6">
    <location>
        <begin position="17"/>
        <end position="29"/>
    </location>
</feature>
<reference evidence="7" key="1">
    <citation type="journal article" date="2020" name="Stud. Mycol.">
        <title>101 Dothideomycetes genomes: a test case for predicting lifestyles and emergence of pathogens.</title>
        <authorList>
            <person name="Haridas S."/>
            <person name="Albert R."/>
            <person name="Binder M."/>
            <person name="Bloem J."/>
            <person name="Labutti K."/>
            <person name="Salamov A."/>
            <person name="Andreopoulos B."/>
            <person name="Baker S."/>
            <person name="Barry K."/>
            <person name="Bills G."/>
            <person name="Bluhm B."/>
            <person name="Cannon C."/>
            <person name="Castanera R."/>
            <person name="Culley D."/>
            <person name="Daum C."/>
            <person name="Ezra D."/>
            <person name="Gonzalez J."/>
            <person name="Henrissat B."/>
            <person name="Kuo A."/>
            <person name="Liang C."/>
            <person name="Lipzen A."/>
            <person name="Lutzoni F."/>
            <person name="Magnuson J."/>
            <person name="Mondo S."/>
            <person name="Nolan M."/>
            <person name="Ohm R."/>
            <person name="Pangilinan J."/>
            <person name="Park H.-J."/>
            <person name="Ramirez L."/>
            <person name="Alfaro M."/>
            <person name="Sun H."/>
            <person name="Tritt A."/>
            <person name="Yoshinaga Y."/>
            <person name="Zwiers L.-H."/>
            <person name="Turgeon B."/>
            <person name="Goodwin S."/>
            <person name="Spatafora J."/>
            <person name="Crous P."/>
            <person name="Grigoriev I."/>
        </authorList>
    </citation>
    <scope>NUCLEOTIDE SEQUENCE</scope>
    <source>
        <strain evidence="7">CBS 115976</strain>
    </source>
</reference>
<feature type="region of interest" description="Disordered" evidence="6">
    <location>
        <begin position="575"/>
        <end position="613"/>
    </location>
</feature>
<proteinExistence type="inferred from homology"/>
<dbReference type="EMBL" id="MU004234">
    <property type="protein sequence ID" value="KAF2670538.1"/>
    <property type="molecule type" value="Genomic_DNA"/>
</dbReference>
<evidence type="ECO:0000256" key="6">
    <source>
        <dbReference type="SAM" id="MobiDB-lite"/>
    </source>
</evidence>
<evidence type="ECO:0000313" key="7">
    <source>
        <dbReference type="EMBL" id="KAF2670538.1"/>
    </source>
</evidence>
<dbReference type="Proteomes" id="UP000799302">
    <property type="component" value="Unassembled WGS sequence"/>
</dbReference>
<keyword evidence="5" id="KW-0520">NAD</keyword>
<dbReference type="Pfam" id="PF01513">
    <property type="entry name" value="NAD_kinase"/>
    <property type="match status" value="1"/>
</dbReference>
<dbReference type="InterPro" id="IPR002504">
    <property type="entry name" value="NADK"/>
</dbReference>
<keyword evidence="3 7" id="KW-0418">Kinase</keyword>
<dbReference type="Pfam" id="PF20143">
    <property type="entry name" value="NAD_kinase_C"/>
    <property type="match status" value="1"/>
</dbReference>
<dbReference type="GO" id="GO:0006741">
    <property type="term" value="P:NADP+ biosynthetic process"/>
    <property type="evidence" value="ECO:0007669"/>
    <property type="project" value="InterPro"/>
</dbReference>
<dbReference type="OrthoDB" id="24581at2759"/>
<evidence type="ECO:0000256" key="1">
    <source>
        <dbReference type="ARBA" id="ARBA00010995"/>
    </source>
</evidence>
<dbReference type="GO" id="GO:0003951">
    <property type="term" value="F:NAD+ kinase activity"/>
    <property type="evidence" value="ECO:0007669"/>
    <property type="project" value="InterPro"/>
</dbReference>
<dbReference type="FunFam" id="2.60.200.30:FF:000005">
    <property type="entry name" value="NAD+ kinase Utr1"/>
    <property type="match status" value="1"/>
</dbReference>
<gene>
    <name evidence="7" type="ORF">BT63DRAFT_424468</name>
</gene>
<evidence type="ECO:0000256" key="4">
    <source>
        <dbReference type="ARBA" id="ARBA00022857"/>
    </source>
</evidence>
<evidence type="ECO:0000313" key="8">
    <source>
        <dbReference type="Proteomes" id="UP000799302"/>
    </source>
</evidence>
<feature type="compositionally biased region" description="Acidic residues" evidence="6">
    <location>
        <begin position="575"/>
        <end position="584"/>
    </location>
</feature>
<evidence type="ECO:0000256" key="2">
    <source>
        <dbReference type="ARBA" id="ARBA00022679"/>
    </source>
</evidence>
<dbReference type="FunFam" id="3.40.50.10330:FF:000025">
    <property type="entry name" value="NAD+ kinase Utr1"/>
    <property type="match status" value="1"/>
</dbReference>
<dbReference type="HAMAP" id="MF_00361">
    <property type="entry name" value="NAD_kinase"/>
    <property type="match status" value="1"/>
</dbReference>
<dbReference type="AlphaFoldDB" id="A0A6A6UHG9"/>
<keyword evidence="2" id="KW-0808">Transferase</keyword>
<organism evidence="7 8">
    <name type="scientific">Microthyrium microscopicum</name>
    <dbReference type="NCBI Taxonomy" id="703497"/>
    <lineage>
        <taxon>Eukaryota</taxon>
        <taxon>Fungi</taxon>
        <taxon>Dikarya</taxon>
        <taxon>Ascomycota</taxon>
        <taxon>Pezizomycotina</taxon>
        <taxon>Dothideomycetes</taxon>
        <taxon>Dothideomycetes incertae sedis</taxon>
        <taxon>Microthyriales</taxon>
        <taxon>Microthyriaceae</taxon>
        <taxon>Microthyrium</taxon>
    </lineage>
</organism>
<keyword evidence="8" id="KW-1185">Reference proteome</keyword>
<sequence>MPSSSCPPQLTFTGDNSDDHSIQTSHHESLAQTPVSLSGDPVLLSSIDRSESELDNRPKTAPGIHTSPRLNGLSLPPAPSPLTALPKHIASYSKRHRKSASSIDSSSVPTQTIMKALVTRPPPNSQSAINTIRSLRIGNPKSDDTTMARARRLSEALSELHLESDSMEASIGRLSALNSPCFYHRRFEESVDINRVLEELEDDGFLSHTRFMQTATGVREVSRQLQRKPMKQAVRNIMIVTKARDNDLVLLTRQLAEWLLTTPRYDSDIGVTVYVDAKLKRSRRFGAESLAALDPRFATNLRYWTPDMCWSSPERFDLVLTLGGDGTVLYTSSLFQRIVPPILPFSLGSLGFLTNFEFNSYRDTLNAVMGDAGMRVNLRMRFTCTVYRAGSAPPGSPVEAEQFEVLNEVVVDRGPSPYVSNLEIYGDNNLLTVVQADGCIFSTPTGSTAYSLSAGGSLVHPDIPAILLTPICPHTLSFRPMLLRDSMALRIAVPRNSRATAYAAFDGKARVELREGDYVTIAASQYPFPTVLSRETEWIDSISRTLRWNTRGAAQKGWVRGDDFALGEEEGEPEFDIDFEEDGGDSGYSGEGSSAGFGASSPTKGRRVEGAMF</sequence>
<feature type="region of interest" description="Disordered" evidence="6">
    <location>
        <begin position="1"/>
        <end position="85"/>
    </location>
</feature>
<feature type="compositionally biased region" description="Polar residues" evidence="6">
    <location>
        <begin position="1"/>
        <end position="15"/>
    </location>
</feature>
<dbReference type="Gene3D" id="3.40.50.10330">
    <property type="entry name" value="Probable inorganic polyphosphate/atp-NAD kinase, domain 1"/>
    <property type="match status" value="1"/>
</dbReference>
<feature type="compositionally biased region" description="Gly residues" evidence="6">
    <location>
        <begin position="585"/>
        <end position="595"/>
    </location>
</feature>
<keyword evidence="4" id="KW-0521">NADP</keyword>
<evidence type="ECO:0000256" key="5">
    <source>
        <dbReference type="ARBA" id="ARBA00023027"/>
    </source>
</evidence>
<dbReference type="SUPFAM" id="SSF111331">
    <property type="entry name" value="NAD kinase/diacylglycerol kinase-like"/>
    <property type="match status" value="1"/>
</dbReference>
<accession>A0A6A6UHG9</accession>
<dbReference type="Gene3D" id="2.60.200.30">
    <property type="entry name" value="Probable inorganic polyphosphate/atp-NAD kinase, domain 2"/>
    <property type="match status" value="1"/>
</dbReference>
<protein>
    <submittedName>
        <fullName evidence="7">ATP-NAD kinase</fullName>
    </submittedName>
</protein>
<feature type="compositionally biased region" description="Basic and acidic residues" evidence="6">
    <location>
        <begin position="48"/>
        <end position="58"/>
    </location>
</feature>
<dbReference type="InterPro" id="IPR017438">
    <property type="entry name" value="ATP-NAD_kinase_N"/>
</dbReference>
<dbReference type="InterPro" id="IPR017437">
    <property type="entry name" value="ATP-NAD_kinase_PpnK-typ_C"/>
</dbReference>
<comment type="similarity">
    <text evidence="1">Belongs to the NAD kinase family.</text>
</comment>
<dbReference type="PANTHER" id="PTHR20275:SF0">
    <property type="entry name" value="NAD KINASE"/>
    <property type="match status" value="1"/>
</dbReference>